<evidence type="ECO:0000313" key="3">
    <source>
        <dbReference type="Proteomes" id="UP000239181"/>
    </source>
</evidence>
<name>A0A2S9I9D7_9GAMM</name>
<dbReference type="GO" id="GO:0005829">
    <property type="term" value="C:cytosol"/>
    <property type="evidence" value="ECO:0007669"/>
    <property type="project" value="TreeGrafter"/>
</dbReference>
<reference evidence="2 3" key="1">
    <citation type="submission" date="2017-10" db="EMBL/GenBank/DDBJ databases">
        <title>Draft genome of two endophytic bacteria isolated from 'guarana' Paullinia cupana (Mart.) Ducke.</title>
        <authorList>
            <person name="Siqueira K.A."/>
            <person name="Liotti R.G."/>
            <person name="Mendes T.A."/>
            <person name="Soares M.A."/>
        </authorList>
    </citation>
    <scope>NUCLEOTIDE SEQUENCE [LARGE SCALE GENOMIC DNA]</scope>
    <source>
        <strain evidence="2 3">342</strain>
    </source>
</reference>
<dbReference type="InterPro" id="IPR036412">
    <property type="entry name" value="HAD-like_sf"/>
</dbReference>
<keyword evidence="1" id="KW-0479">Metal-binding</keyword>
<keyword evidence="2" id="KW-0378">Hydrolase</keyword>
<gene>
    <name evidence="2" type="ORF">CQW29_16225</name>
</gene>
<dbReference type="Gene3D" id="3.40.50.1000">
    <property type="entry name" value="HAD superfamily/HAD-like"/>
    <property type="match status" value="1"/>
</dbReference>
<dbReference type="GO" id="GO:0016791">
    <property type="term" value="F:phosphatase activity"/>
    <property type="evidence" value="ECO:0007669"/>
    <property type="project" value="TreeGrafter"/>
</dbReference>
<dbReference type="SUPFAM" id="SSF56784">
    <property type="entry name" value="HAD-like"/>
    <property type="match status" value="1"/>
</dbReference>
<dbReference type="AlphaFoldDB" id="A0A2S9I9D7"/>
<dbReference type="OrthoDB" id="1650327at2"/>
<dbReference type="PANTHER" id="PTHR10000">
    <property type="entry name" value="PHOSPHOSERINE PHOSPHATASE"/>
    <property type="match status" value="1"/>
</dbReference>
<protein>
    <submittedName>
        <fullName evidence="2">Hydrolase</fullName>
    </submittedName>
</protein>
<dbReference type="PANTHER" id="PTHR10000:SF53">
    <property type="entry name" value="5-AMINO-6-(5-PHOSPHO-D-RIBITYLAMINO)URACIL PHOSPHATASE YBJI-RELATED"/>
    <property type="match status" value="1"/>
</dbReference>
<dbReference type="EMBL" id="PDET01000011">
    <property type="protein sequence ID" value="PRD14406.1"/>
    <property type="molecule type" value="Genomic_DNA"/>
</dbReference>
<proteinExistence type="predicted"/>
<comment type="caution">
    <text evidence="2">The sequence shown here is derived from an EMBL/GenBank/DDBJ whole genome shotgun (WGS) entry which is preliminary data.</text>
</comment>
<dbReference type="Pfam" id="PF08282">
    <property type="entry name" value="Hydrolase_3"/>
    <property type="match status" value="1"/>
</dbReference>
<evidence type="ECO:0000256" key="1">
    <source>
        <dbReference type="ARBA" id="ARBA00022723"/>
    </source>
</evidence>
<dbReference type="Gene3D" id="3.30.1240.10">
    <property type="match status" value="1"/>
</dbReference>
<accession>A0A2S9I9D7</accession>
<sequence>MLISDCKKYRIYKGNTVTTYIFDLDGTIITNGQPLHCNLAENIISLANSARVIFASARPVRDMLPLLPHELHDCLMVGCNGAMAWQQGECLFSNRFDDRAAEMMIDLLQQHQVPYVLDGHWSFSTSQTAHTFHDYMRSLSDSEIPESELVSQGVSKILILDGEFRGKTDAFLQQNGFEFSLHHHRHENIFDITPRQENKYLALKTLGVDFSRSIAFGNDSNDFEMLNNAGISIFTGEPHYYVGASHYCKTEQLPALLREFSVVQA</sequence>
<dbReference type="GO" id="GO:0000287">
    <property type="term" value="F:magnesium ion binding"/>
    <property type="evidence" value="ECO:0007669"/>
    <property type="project" value="TreeGrafter"/>
</dbReference>
<keyword evidence="3" id="KW-1185">Reference proteome</keyword>
<organism evidence="2 3">
    <name type="scientific">Pantoea coffeiphila</name>
    <dbReference type="NCBI Taxonomy" id="1465635"/>
    <lineage>
        <taxon>Bacteria</taxon>
        <taxon>Pseudomonadati</taxon>
        <taxon>Pseudomonadota</taxon>
        <taxon>Gammaproteobacteria</taxon>
        <taxon>Enterobacterales</taxon>
        <taxon>Erwiniaceae</taxon>
        <taxon>Pantoea</taxon>
    </lineage>
</organism>
<dbReference type="Proteomes" id="UP000239181">
    <property type="component" value="Unassembled WGS sequence"/>
</dbReference>
<dbReference type="InterPro" id="IPR023214">
    <property type="entry name" value="HAD_sf"/>
</dbReference>
<evidence type="ECO:0000313" key="2">
    <source>
        <dbReference type="EMBL" id="PRD14406.1"/>
    </source>
</evidence>